<dbReference type="Proteomes" id="UP000198694">
    <property type="component" value="Unassembled WGS sequence"/>
</dbReference>
<gene>
    <name evidence="1" type="ORF">SAMN05216243_2552</name>
</gene>
<dbReference type="InterPro" id="IPR036388">
    <property type="entry name" value="WH-like_DNA-bd_sf"/>
</dbReference>
<dbReference type="InterPro" id="IPR036390">
    <property type="entry name" value="WH_DNA-bd_sf"/>
</dbReference>
<dbReference type="RefSeq" id="WP_093214826.1">
    <property type="nucleotide sequence ID" value="NZ_FNFL01000004.1"/>
</dbReference>
<dbReference type="SUPFAM" id="SSF46785">
    <property type="entry name" value="Winged helix' DNA-binding domain"/>
    <property type="match status" value="1"/>
</dbReference>
<dbReference type="Pfam" id="PF02082">
    <property type="entry name" value="Rrf2"/>
    <property type="match status" value="1"/>
</dbReference>
<dbReference type="AlphaFoldDB" id="A0A1G9AJ86"/>
<reference evidence="1 2" key="1">
    <citation type="submission" date="2016-10" db="EMBL/GenBank/DDBJ databases">
        <authorList>
            <person name="de Groot N.N."/>
        </authorList>
    </citation>
    <scope>NUCLEOTIDE SEQUENCE [LARGE SCALE GENOMIC DNA]</scope>
    <source>
        <strain evidence="1 2">CGMCC 1.6502</strain>
    </source>
</reference>
<dbReference type="InterPro" id="IPR030489">
    <property type="entry name" value="TR_Rrf2-type_CS"/>
</dbReference>
<dbReference type="PANTHER" id="PTHR33221:SF9">
    <property type="entry name" value="RRF2 FAMILY PROTEIN"/>
    <property type="match status" value="1"/>
</dbReference>
<keyword evidence="2" id="KW-1185">Reference proteome</keyword>
<dbReference type="OrthoDB" id="9808360at2"/>
<dbReference type="GO" id="GO:0003700">
    <property type="term" value="F:DNA-binding transcription factor activity"/>
    <property type="evidence" value="ECO:0007669"/>
    <property type="project" value="TreeGrafter"/>
</dbReference>
<dbReference type="GO" id="GO:0005829">
    <property type="term" value="C:cytosol"/>
    <property type="evidence" value="ECO:0007669"/>
    <property type="project" value="TreeGrafter"/>
</dbReference>
<dbReference type="PROSITE" id="PS51197">
    <property type="entry name" value="HTH_RRF2_2"/>
    <property type="match status" value="1"/>
</dbReference>
<name>A0A1G9AJ86_9BACI</name>
<dbReference type="PROSITE" id="PS01332">
    <property type="entry name" value="HTH_RRF2_1"/>
    <property type="match status" value="1"/>
</dbReference>
<proteinExistence type="predicted"/>
<evidence type="ECO:0000313" key="2">
    <source>
        <dbReference type="Proteomes" id="UP000198694"/>
    </source>
</evidence>
<dbReference type="EMBL" id="FNFL01000004">
    <property type="protein sequence ID" value="SDK27328.1"/>
    <property type="molecule type" value="Genomic_DNA"/>
</dbReference>
<accession>A0A1G9AJ86</accession>
<sequence length="173" mass="19323">MKIKSGVEQAVSILVMLATQNEEQPVKSDIISSRLNVSPSYLKKVMRKLVVNRLITSVSGNQGGFSLARPVEEITMLDILDAIEGTDPYLQVDGLIQSVFPETKLAVKGEELFIDIFLEAQMSYRDKLGTVSLKAVLEQTIGTSDFRLVDWNKEMGKQDIFKLQQSANWGNKE</sequence>
<organism evidence="1 2">
    <name type="scientific">Sediminibacillus albus</name>
    <dbReference type="NCBI Taxonomy" id="407036"/>
    <lineage>
        <taxon>Bacteria</taxon>
        <taxon>Bacillati</taxon>
        <taxon>Bacillota</taxon>
        <taxon>Bacilli</taxon>
        <taxon>Bacillales</taxon>
        <taxon>Bacillaceae</taxon>
        <taxon>Sediminibacillus</taxon>
    </lineage>
</organism>
<evidence type="ECO:0000313" key="1">
    <source>
        <dbReference type="EMBL" id="SDK27328.1"/>
    </source>
</evidence>
<dbReference type="Gene3D" id="1.10.10.10">
    <property type="entry name" value="Winged helix-like DNA-binding domain superfamily/Winged helix DNA-binding domain"/>
    <property type="match status" value="1"/>
</dbReference>
<protein>
    <submittedName>
        <fullName evidence="1">Rrf2 family protein</fullName>
    </submittedName>
</protein>
<dbReference type="PANTHER" id="PTHR33221">
    <property type="entry name" value="WINGED HELIX-TURN-HELIX TRANSCRIPTIONAL REGULATOR, RRF2 FAMILY"/>
    <property type="match status" value="1"/>
</dbReference>
<dbReference type="InterPro" id="IPR000944">
    <property type="entry name" value="Tscrpt_reg_Rrf2"/>
</dbReference>
<dbReference type="STRING" id="407036.SAMN05216243_2552"/>
<dbReference type="NCBIfam" id="TIGR00738">
    <property type="entry name" value="rrf2_super"/>
    <property type="match status" value="1"/>
</dbReference>